<dbReference type="Pfam" id="PF13816">
    <property type="entry name" value="Dehydratase_hem"/>
    <property type="match status" value="1"/>
</dbReference>
<keyword evidence="4" id="KW-0408">Iron</keyword>
<evidence type="ECO:0000256" key="1">
    <source>
        <dbReference type="ARBA" id="ARBA00001970"/>
    </source>
</evidence>
<evidence type="ECO:0000313" key="7">
    <source>
        <dbReference type="Proteomes" id="UP000766486"/>
    </source>
</evidence>
<sequence>MSCPIRLHPLRKPKNHRLPIPRWQLSLAGTITHVFTTYIGIQKRSDDDASSKVQVQATSAIKTWLEAEDGPAASESFTMIDGAEKAESSIWVCYWLDGSTYHQALRRLSLASLFSGLPEKGRSSVGVWRESFATAIPRLETNYSGLDYLPGLAKLPGADTEEHELSAYWGAARDRIPDSAHDLFPRNMNGTRPNHIPTGFGQHLIGTNQHNLVHIRSGQFWENCGQQEADAYERKLEPTLHEGLQYLWEHPEETESMGVRYLRNEDNASSNGRPRKETCGVAFFSSLDRLEQWAKTHPSHLAIYRGALTHYKAFGDMRLLRTWHEVSVLKEGDAVFEYVNCAPETGVIQAVELEVKGSCESGNL</sequence>
<keyword evidence="3" id="KW-0479">Metal-binding</keyword>
<comment type="cofactor">
    <cofactor evidence="1">
        <name>heme b</name>
        <dbReference type="ChEBI" id="CHEBI:60344"/>
    </cofactor>
</comment>
<dbReference type="Proteomes" id="UP000766486">
    <property type="component" value="Unassembled WGS sequence"/>
</dbReference>
<evidence type="ECO:0000256" key="3">
    <source>
        <dbReference type="ARBA" id="ARBA00022723"/>
    </source>
</evidence>
<evidence type="ECO:0000256" key="2">
    <source>
        <dbReference type="ARBA" id="ARBA00022617"/>
    </source>
</evidence>
<keyword evidence="2" id="KW-0349">Heme</keyword>
<reference evidence="6 7" key="1">
    <citation type="submission" date="2019-06" db="EMBL/GenBank/DDBJ databases">
        <authorList>
            <person name="Broberg M."/>
        </authorList>
    </citation>
    <scope>NUCLEOTIDE SEQUENCE [LARGE SCALE GENOMIC DNA]</scope>
</reference>
<evidence type="ECO:0000256" key="4">
    <source>
        <dbReference type="ARBA" id="ARBA00023004"/>
    </source>
</evidence>
<protein>
    <recommendedName>
        <fullName evidence="8">Phenylacetaldoxime dehydratase</fullName>
    </recommendedName>
</protein>
<keyword evidence="7" id="KW-1185">Reference proteome</keyword>
<dbReference type="EMBL" id="CABFNS010000800">
    <property type="protein sequence ID" value="VUC29492.1"/>
    <property type="molecule type" value="Genomic_DNA"/>
</dbReference>
<name>A0ABY6UFF7_BIOOC</name>
<evidence type="ECO:0008006" key="8">
    <source>
        <dbReference type="Google" id="ProtNLM"/>
    </source>
</evidence>
<proteinExistence type="predicted"/>
<evidence type="ECO:0000313" key="6">
    <source>
        <dbReference type="EMBL" id="VUC29492.1"/>
    </source>
</evidence>
<dbReference type="InterPro" id="IPR025702">
    <property type="entry name" value="OXD"/>
</dbReference>
<comment type="caution">
    <text evidence="6">The sequence shown here is derived from an EMBL/GenBank/DDBJ whole genome shotgun (WGS) entry which is preliminary data.</text>
</comment>
<evidence type="ECO:0000256" key="5">
    <source>
        <dbReference type="ARBA" id="ARBA00023239"/>
    </source>
</evidence>
<accession>A0ABY6UFF7</accession>
<gene>
    <name evidence="6" type="ORF">CLO192961_LOCUS259047</name>
</gene>
<keyword evidence="5" id="KW-0456">Lyase</keyword>
<organism evidence="6 7">
    <name type="scientific">Bionectria ochroleuca</name>
    <name type="common">Gliocladium roseum</name>
    <dbReference type="NCBI Taxonomy" id="29856"/>
    <lineage>
        <taxon>Eukaryota</taxon>
        <taxon>Fungi</taxon>
        <taxon>Dikarya</taxon>
        <taxon>Ascomycota</taxon>
        <taxon>Pezizomycotina</taxon>
        <taxon>Sordariomycetes</taxon>
        <taxon>Hypocreomycetidae</taxon>
        <taxon>Hypocreales</taxon>
        <taxon>Bionectriaceae</taxon>
        <taxon>Clonostachys</taxon>
    </lineage>
</organism>